<feature type="non-terminal residue" evidence="2">
    <location>
        <position position="1"/>
    </location>
</feature>
<evidence type="ECO:0000313" key="2">
    <source>
        <dbReference type="EMBL" id="GCC47071.1"/>
    </source>
</evidence>
<evidence type="ECO:0000313" key="3">
    <source>
        <dbReference type="Proteomes" id="UP000287033"/>
    </source>
</evidence>
<feature type="compositionally biased region" description="Acidic residues" evidence="1">
    <location>
        <begin position="15"/>
        <end position="26"/>
    </location>
</feature>
<organism evidence="2 3">
    <name type="scientific">Chiloscyllium punctatum</name>
    <name type="common">Brownbanded bambooshark</name>
    <name type="synonym">Hemiscyllium punctatum</name>
    <dbReference type="NCBI Taxonomy" id="137246"/>
    <lineage>
        <taxon>Eukaryota</taxon>
        <taxon>Metazoa</taxon>
        <taxon>Chordata</taxon>
        <taxon>Craniata</taxon>
        <taxon>Vertebrata</taxon>
        <taxon>Chondrichthyes</taxon>
        <taxon>Elasmobranchii</taxon>
        <taxon>Galeomorphii</taxon>
        <taxon>Galeoidea</taxon>
        <taxon>Orectolobiformes</taxon>
        <taxon>Hemiscylliidae</taxon>
        <taxon>Chiloscyllium</taxon>
    </lineage>
</organism>
<sequence>KLSRLARQLSGVFLSEEEEEEEEEEAVRDTVPGGQDEEDQHAAEGQLVEQLLDCEDEDEGEGDGGETPEGSSPPKEADPPPVRTGSRLSGEACLVWRESPSPAPTLSKRKPALISLQSPGTARTPLQPLGGGNSPRLVLSHRQVMCKPPPPLPSFSASPQWE</sequence>
<gene>
    <name evidence="2" type="ORF">chiPu_0031376</name>
</gene>
<name>A0A401TWN7_CHIPU</name>
<evidence type="ECO:0000256" key="1">
    <source>
        <dbReference type="SAM" id="MobiDB-lite"/>
    </source>
</evidence>
<accession>A0A401TWN7</accession>
<feature type="region of interest" description="Disordered" evidence="1">
    <location>
        <begin position="1"/>
        <end position="136"/>
    </location>
</feature>
<proteinExistence type="predicted"/>
<dbReference type="EMBL" id="BEZZ01208222">
    <property type="protein sequence ID" value="GCC47071.1"/>
    <property type="molecule type" value="Genomic_DNA"/>
</dbReference>
<dbReference type="AlphaFoldDB" id="A0A401TWN7"/>
<dbReference type="Proteomes" id="UP000287033">
    <property type="component" value="Unassembled WGS sequence"/>
</dbReference>
<comment type="caution">
    <text evidence="2">The sequence shown here is derived from an EMBL/GenBank/DDBJ whole genome shotgun (WGS) entry which is preliminary data.</text>
</comment>
<reference evidence="2 3" key="1">
    <citation type="journal article" date="2018" name="Nat. Ecol. Evol.">
        <title>Shark genomes provide insights into elasmobranch evolution and the origin of vertebrates.</title>
        <authorList>
            <person name="Hara Y"/>
            <person name="Yamaguchi K"/>
            <person name="Onimaru K"/>
            <person name="Kadota M"/>
            <person name="Koyanagi M"/>
            <person name="Keeley SD"/>
            <person name="Tatsumi K"/>
            <person name="Tanaka K"/>
            <person name="Motone F"/>
            <person name="Kageyama Y"/>
            <person name="Nozu R"/>
            <person name="Adachi N"/>
            <person name="Nishimura O"/>
            <person name="Nakagawa R"/>
            <person name="Tanegashima C"/>
            <person name="Kiyatake I"/>
            <person name="Matsumoto R"/>
            <person name="Murakumo K"/>
            <person name="Nishida K"/>
            <person name="Terakita A"/>
            <person name="Kuratani S"/>
            <person name="Sato K"/>
            <person name="Hyodo S Kuraku.S."/>
        </authorList>
    </citation>
    <scope>NUCLEOTIDE SEQUENCE [LARGE SCALE GENOMIC DNA]</scope>
</reference>
<protein>
    <submittedName>
        <fullName evidence="2">Uncharacterized protein</fullName>
    </submittedName>
</protein>
<keyword evidence="3" id="KW-1185">Reference proteome</keyword>
<feature type="compositionally biased region" description="Acidic residues" evidence="1">
    <location>
        <begin position="52"/>
        <end position="66"/>
    </location>
</feature>